<dbReference type="Pfam" id="PF00722">
    <property type="entry name" value="Glyco_hydro_16"/>
    <property type="match status" value="1"/>
</dbReference>
<proteinExistence type="predicted"/>
<dbReference type="OrthoDB" id="4781at2759"/>
<dbReference type="PROSITE" id="PS51762">
    <property type="entry name" value="GH16_2"/>
    <property type="match status" value="1"/>
</dbReference>
<keyword evidence="3" id="KW-1185">Reference proteome</keyword>
<dbReference type="GO" id="GO:0004553">
    <property type="term" value="F:hydrolase activity, hydrolyzing O-glycosyl compounds"/>
    <property type="evidence" value="ECO:0007669"/>
    <property type="project" value="InterPro"/>
</dbReference>
<evidence type="ECO:0000313" key="2">
    <source>
        <dbReference type="EMBL" id="RKP30170.1"/>
    </source>
</evidence>
<dbReference type="InterPro" id="IPR000757">
    <property type="entry name" value="Beta-glucanase-like"/>
</dbReference>
<dbReference type="AlphaFoldDB" id="A0A4P9ZE25"/>
<dbReference type="InterPro" id="IPR013320">
    <property type="entry name" value="ConA-like_dom_sf"/>
</dbReference>
<reference evidence="3" key="1">
    <citation type="journal article" date="2018" name="Nat. Microbiol.">
        <title>Leveraging single-cell genomics to expand the fungal tree of life.</title>
        <authorList>
            <person name="Ahrendt S.R."/>
            <person name="Quandt C.A."/>
            <person name="Ciobanu D."/>
            <person name="Clum A."/>
            <person name="Salamov A."/>
            <person name="Andreopoulos B."/>
            <person name="Cheng J.F."/>
            <person name="Woyke T."/>
            <person name="Pelin A."/>
            <person name="Henrissat B."/>
            <person name="Reynolds N.K."/>
            <person name="Benny G.L."/>
            <person name="Smith M.E."/>
            <person name="James T.Y."/>
            <person name="Grigoriev I.V."/>
        </authorList>
    </citation>
    <scope>NUCLEOTIDE SEQUENCE [LARGE SCALE GENOMIC DNA]</scope>
    <source>
        <strain evidence="3">Baker2002</strain>
    </source>
</reference>
<accession>A0A4P9ZE25</accession>
<protein>
    <submittedName>
        <fullName evidence="2">Concanavalin A-like lectin/glucanase</fullName>
    </submittedName>
</protein>
<dbReference type="SUPFAM" id="SSF49899">
    <property type="entry name" value="Concanavalin A-like lectins/glucanases"/>
    <property type="match status" value="1"/>
</dbReference>
<organism evidence="2 3">
    <name type="scientific">Metschnikowia bicuspidata</name>
    <dbReference type="NCBI Taxonomy" id="27322"/>
    <lineage>
        <taxon>Eukaryota</taxon>
        <taxon>Fungi</taxon>
        <taxon>Dikarya</taxon>
        <taxon>Ascomycota</taxon>
        <taxon>Saccharomycotina</taxon>
        <taxon>Pichiomycetes</taxon>
        <taxon>Metschnikowiaceae</taxon>
        <taxon>Metschnikowia</taxon>
    </lineage>
</organism>
<dbReference type="GO" id="GO:0005975">
    <property type="term" value="P:carbohydrate metabolic process"/>
    <property type="evidence" value="ECO:0007669"/>
    <property type="project" value="InterPro"/>
</dbReference>
<evidence type="ECO:0000259" key="1">
    <source>
        <dbReference type="PROSITE" id="PS51762"/>
    </source>
</evidence>
<dbReference type="GO" id="GO:0030246">
    <property type="term" value="F:carbohydrate binding"/>
    <property type="evidence" value="ECO:0007669"/>
    <property type="project" value="UniProtKB-KW"/>
</dbReference>
<keyword evidence="2" id="KW-0430">Lectin</keyword>
<feature type="domain" description="GH16" evidence="1">
    <location>
        <begin position="1"/>
        <end position="206"/>
    </location>
</feature>
<sequence length="206" mass="23891">MASNPYQSRIFKHEFSVTELGESIHLTLQRKTPLFAELSKDDHVVSYTKGGAVILFVKRSRQSWLASAFHVMFDKVEARIKVLSADGIVSVFVFSSPELHNMMFFWFCNRPNEVNTNWITSDDPYRFKKNDRYNIISSSLDNFHTYTMEYPDSVKWSVDRKEIKTMYSEEITSFTQSPMQVHIGIWDGGDPRASPAYLDWFGSVTD</sequence>
<gene>
    <name evidence="2" type="ORF">METBISCDRAFT_23537</name>
</gene>
<name>A0A4P9ZE25_9ASCO</name>
<dbReference type="Proteomes" id="UP000268321">
    <property type="component" value="Unassembled WGS sequence"/>
</dbReference>
<dbReference type="Gene3D" id="2.60.120.200">
    <property type="match status" value="1"/>
</dbReference>
<dbReference type="EMBL" id="ML004464">
    <property type="protein sequence ID" value="RKP30170.1"/>
    <property type="molecule type" value="Genomic_DNA"/>
</dbReference>
<dbReference type="GO" id="GO:0031505">
    <property type="term" value="P:fungal-type cell wall organization"/>
    <property type="evidence" value="ECO:0007669"/>
    <property type="project" value="UniProtKB-ARBA"/>
</dbReference>
<evidence type="ECO:0000313" key="3">
    <source>
        <dbReference type="Proteomes" id="UP000268321"/>
    </source>
</evidence>